<dbReference type="InterPro" id="IPR043128">
    <property type="entry name" value="Rev_trsase/Diguanyl_cyclase"/>
</dbReference>
<dbReference type="OrthoDB" id="6140514at2759"/>
<dbReference type="Pfam" id="PF00078">
    <property type="entry name" value="RVT_1"/>
    <property type="match status" value="1"/>
</dbReference>
<dbReference type="EMBL" id="CAJPWZ010002855">
    <property type="protein sequence ID" value="CAG2246330.1"/>
    <property type="molecule type" value="Genomic_DNA"/>
</dbReference>
<dbReference type="Gene3D" id="3.30.70.270">
    <property type="match status" value="1"/>
</dbReference>
<dbReference type="CDD" id="cd03714">
    <property type="entry name" value="RT_DIRS1"/>
    <property type="match status" value="1"/>
</dbReference>
<dbReference type="InterPro" id="IPR052055">
    <property type="entry name" value="Hepadnavirus_pol/RT"/>
</dbReference>
<dbReference type="Gene3D" id="3.10.10.10">
    <property type="entry name" value="HIV Type 1 Reverse Transcriptase, subunit A, domain 1"/>
    <property type="match status" value="1"/>
</dbReference>
<proteinExistence type="predicted"/>
<dbReference type="AlphaFoldDB" id="A0A8S3UYP9"/>
<sequence length="412" mass="47196">MDTVSNSNVSTCTLLNLNCLHNTTDNFVAGKISQYSETWKTITSDRNLLNIVCQGYHLEFECEPCGKCSRKEIKFNESEQIVIDNLLTKFLHKKVIEPVIHQYGEVLSSIFIRPKADGSFRLILNLSNLNEHLEYKHFKMETFKSALELVKNKNFFAKLDIKDAYYSLGIKKEDRKFLRFTWKGQLYQFTAMPNGLSPAPRIFTKLLKPVLSSLRKEGYVNCAYIDDILLVGDTYEECLNNVQETMKLFDSLGFTIHKEKSVVVPAQNIEFLGFSIDSVSMVVKLAPKKVANIVELCRTLLRKCFVTIREFAQLIGKLVASEHGVLYAPVFYKTLEIQKDVELKLNKGNFDAKIILSNESKQCINWWIENIHNSYKPIVFKPPDRKIESDSSMLGYGALDVTNNLTYQVFGV</sequence>
<dbReference type="Proteomes" id="UP000683360">
    <property type="component" value="Unassembled WGS sequence"/>
</dbReference>
<reference evidence="2" key="1">
    <citation type="submission" date="2021-03" db="EMBL/GenBank/DDBJ databases">
        <authorList>
            <person name="Bekaert M."/>
        </authorList>
    </citation>
    <scope>NUCLEOTIDE SEQUENCE</scope>
</reference>
<dbReference type="SUPFAM" id="SSF56672">
    <property type="entry name" value="DNA/RNA polymerases"/>
    <property type="match status" value="1"/>
</dbReference>
<dbReference type="PANTHER" id="PTHR33050">
    <property type="entry name" value="REVERSE TRANSCRIPTASE DOMAIN-CONTAINING PROTEIN"/>
    <property type="match status" value="1"/>
</dbReference>
<feature type="domain" description="Reverse transcriptase" evidence="1">
    <location>
        <begin position="94"/>
        <end position="276"/>
    </location>
</feature>
<evidence type="ECO:0000313" key="2">
    <source>
        <dbReference type="EMBL" id="CAG2246330.1"/>
    </source>
</evidence>
<evidence type="ECO:0000259" key="1">
    <source>
        <dbReference type="PROSITE" id="PS50878"/>
    </source>
</evidence>
<protein>
    <recommendedName>
        <fullName evidence="1">Reverse transcriptase domain-containing protein</fullName>
    </recommendedName>
</protein>
<gene>
    <name evidence="2" type="ORF">MEDL_58332</name>
</gene>
<comment type="caution">
    <text evidence="2">The sequence shown here is derived from an EMBL/GenBank/DDBJ whole genome shotgun (WGS) entry which is preliminary data.</text>
</comment>
<accession>A0A8S3UYP9</accession>
<dbReference type="PROSITE" id="PS50878">
    <property type="entry name" value="RT_POL"/>
    <property type="match status" value="1"/>
</dbReference>
<evidence type="ECO:0000313" key="3">
    <source>
        <dbReference type="Proteomes" id="UP000683360"/>
    </source>
</evidence>
<dbReference type="InterPro" id="IPR043502">
    <property type="entry name" value="DNA/RNA_pol_sf"/>
</dbReference>
<dbReference type="InterPro" id="IPR000477">
    <property type="entry name" value="RT_dom"/>
</dbReference>
<dbReference type="PANTHER" id="PTHR33050:SF7">
    <property type="entry name" value="RIBONUCLEASE H"/>
    <property type="match status" value="1"/>
</dbReference>
<keyword evidence="3" id="KW-1185">Reference proteome</keyword>
<name>A0A8S3UYP9_MYTED</name>
<organism evidence="2 3">
    <name type="scientific">Mytilus edulis</name>
    <name type="common">Blue mussel</name>
    <dbReference type="NCBI Taxonomy" id="6550"/>
    <lineage>
        <taxon>Eukaryota</taxon>
        <taxon>Metazoa</taxon>
        <taxon>Spiralia</taxon>
        <taxon>Lophotrochozoa</taxon>
        <taxon>Mollusca</taxon>
        <taxon>Bivalvia</taxon>
        <taxon>Autobranchia</taxon>
        <taxon>Pteriomorphia</taxon>
        <taxon>Mytilida</taxon>
        <taxon>Mytiloidea</taxon>
        <taxon>Mytilidae</taxon>
        <taxon>Mytilinae</taxon>
        <taxon>Mytilus</taxon>
    </lineage>
</organism>